<keyword evidence="2" id="KW-0456">Lyase</keyword>
<comment type="caution">
    <text evidence="2">The sequence shown here is derived from an EMBL/GenBank/DDBJ whole genome shotgun (WGS) entry which is preliminary data.</text>
</comment>
<dbReference type="Gene3D" id="3.30.470.10">
    <property type="match status" value="1"/>
</dbReference>
<reference evidence="2 3" key="1">
    <citation type="submission" date="2018-07" db="EMBL/GenBank/DDBJ databases">
        <title>Genome sequence of Rhodococcus rhodnii ATCC 35071 from Rhodnius prolixus.</title>
        <authorList>
            <person name="Patel V."/>
            <person name="Vogel K.J."/>
        </authorList>
    </citation>
    <scope>NUCLEOTIDE SEQUENCE [LARGE SCALE GENOMIC DNA]</scope>
    <source>
        <strain evidence="2 3">ATCC 35071</strain>
    </source>
</reference>
<dbReference type="Gene3D" id="3.20.10.10">
    <property type="entry name" value="D-amino Acid Aminotransferase, subunit A, domain 2"/>
    <property type="match status" value="1"/>
</dbReference>
<comment type="similarity">
    <text evidence="1">Belongs to the class-IV pyridoxal-phosphate-dependent aminotransferase family.</text>
</comment>
<dbReference type="EC" id="4.1.3.38" evidence="2"/>
<dbReference type="InterPro" id="IPR043131">
    <property type="entry name" value="BCAT-like_N"/>
</dbReference>
<sequence>MSDRVLVSLRGEVLDPDAPLLRADDLGVVRGDGVFETLLVRGGRPMQTAAHLERMQQSAAMLDLAVPSAKDWLAAIDVAATQWGDTAEGAMRLVCTRGPESGGDPTAFVSVSGISDRVHEARTEGVTAITLTRGFSVDLAAAAPWQLLGAKTLSYATNMAALRYAEERGAREVVFVSSEGFVLEGPRSTVVVSRDGVLTTPPPAQGILPGTTQRALFALAARRRVRCEYAAMRPADLITADGVWLVSSVTLAARVHTLDGLVLPEVADGAAFSALVDDAIEQGEQLRTS</sequence>
<dbReference type="SUPFAM" id="SSF56752">
    <property type="entry name" value="D-aminoacid aminotransferase-like PLP-dependent enzymes"/>
    <property type="match status" value="1"/>
</dbReference>
<dbReference type="AlphaFoldDB" id="A0A6P2CM83"/>
<dbReference type="RefSeq" id="WP_010840210.1">
    <property type="nucleotide sequence ID" value="NZ_QRCM01000001.1"/>
</dbReference>
<evidence type="ECO:0000313" key="3">
    <source>
        <dbReference type="Proteomes" id="UP000471120"/>
    </source>
</evidence>
<evidence type="ECO:0000256" key="1">
    <source>
        <dbReference type="ARBA" id="ARBA00009320"/>
    </source>
</evidence>
<dbReference type="InterPro" id="IPR001544">
    <property type="entry name" value="Aminotrans_IV"/>
</dbReference>
<dbReference type="GO" id="GO:0008696">
    <property type="term" value="F:4-amino-4-deoxychorismate lyase activity"/>
    <property type="evidence" value="ECO:0007669"/>
    <property type="project" value="UniProtKB-EC"/>
</dbReference>
<dbReference type="EMBL" id="QRCM01000001">
    <property type="protein sequence ID" value="TXG92276.1"/>
    <property type="molecule type" value="Genomic_DNA"/>
</dbReference>
<proteinExistence type="inferred from homology"/>
<name>A0A6P2CM83_9NOCA</name>
<protein>
    <submittedName>
        <fullName evidence="2">Aminodeoxychorismate lyase</fullName>
        <ecNumber evidence="2">4.1.3.38</ecNumber>
    </submittedName>
</protein>
<evidence type="ECO:0000313" key="2">
    <source>
        <dbReference type="EMBL" id="TXG92276.1"/>
    </source>
</evidence>
<dbReference type="InterPro" id="IPR036038">
    <property type="entry name" value="Aminotransferase-like"/>
</dbReference>
<dbReference type="GO" id="GO:0046394">
    <property type="term" value="P:carboxylic acid biosynthetic process"/>
    <property type="evidence" value="ECO:0007669"/>
    <property type="project" value="UniProtKB-ARBA"/>
</dbReference>
<dbReference type="PANTHER" id="PTHR42743">
    <property type="entry name" value="AMINO-ACID AMINOTRANSFERASE"/>
    <property type="match status" value="1"/>
</dbReference>
<organism evidence="2 3">
    <name type="scientific">Rhodococcus rhodnii</name>
    <dbReference type="NCBI Taxonomy" id="38312"/>
    <lineage>
        <taxon>Bacteria</taxon>
        <taxon>Bacillati</taxon>
        <taxon>Actinomycetota</taxon>
        <taxon>Actinomycetes</taxon>
        <taxon>Mycobacteriales</taxon>
        <taxon>Nocardiaceae</taxon>
        <taxon>Rhodococcus</taxon>
    </lineage>
</organism>
<dbReference type="PANTHER" id="PTHR42743:SF11">
    <property type="entry name" value="AMINODEOXYCHORISMATE LYASE"/>
    <property type="match status" value="1"/>
</dbReference>
<dbReference type="Proteomes" id="UP000471120">
    <property type="component" value="Unassembled WGS sequence"/>
</dbReference>
<accession>A0A6P2CM83</accession>
<dbReference type="InterPro" id="IPR043132">
    <property type="entry name" value="BCAT-like_C"/>
</dbReference>
<dbReference type="InterPro" id="IPR050571">
    <property type="entry name" value="Class-IV_PLP-Dep_Aminotrnsfr"/>
</dbReference>
<dbReference type="Pfam" id="PF01063">
    <property type="entry name" value="Aminotran_4"/>
    <property type="match status" value="1"/>
</dbReference>
<dbReference type="GO" id="GO:0005829">
    <property type="term" value="C:cytosol"/>
    <property type="evidence" value="ECO:0007669"/>
    <property type="project" value="TreeGrafter"/>
</dbReference>
<dbReference type="NCBIfam" id="NF005887">
    <property type="entry name" value="PRK07849.1-2"/>
    <property type="match status" value="1"/>
</dbReference>
<dbReference type="NCBIfam" id="NF005886">
    <property type="entry name" value="PRK07849.1-1"/>
    <property type="match status" value="1"/>
</dbReference>
<gene>
    <name evidence="2" type="ORF">DW322_01170</name>
</gene>